<evidence type="ECO:0000313" key="2">
    <source>
        <dbReference type="Proteomes" id="UP001159659"/>
    </source>
</evidence>
<proteinExistence type="predicted"/>
<gene>
    <name evidence="1" type="ORF">PFR002_LOCUS1860</name>
</gene>
<organism evidence="1 2">
    <name type="scientific">Peronospora farinosa</name>
    <dbReference type="NCBI Taxonomy" id="134698"/>
    <lineage>
        <taxon>Eukaryota</taxon>
        <taxon>Sar</taxon>
        <taxon>Stramenopiles</taxon>
        <taxon>Oomycota</taxon>
        <taxon>Peronosporomycetes</taxon>
        <taxon>Peronosporales</taxon>
        <taxon>Peronosporaceae</taxon>
        <taxon>Peronospora</taxon>
    </lineage>
</organism>
<dbReference type="Proteomes" id="UP001159659">
    <property type="component" value="Unassembled WGS sequence"/>
</dbReference>
<dbReference type="EMBL" id="CANTFK010000186">
    <property type="protein sequence ID" value="CAI5708559.1"/>
    <property type="molecule type" value="Genomic_DNA"/>
</dbReference>
<name>A0AAV0SVC5_9STRA</name>
<sequence length="189" mass="21366">MAQAAYELLWTQEVKFDLLVHYQTGTAKHYYHKQTFNTGAQAIKLFAQRKDPKCTRPKQFLYLVVVGDARGGADTLRVDNIVKHTSAKLSLVLKAKYYLNRIDHLRHAEEIPHLAKFIETTPTSIVQEVLAAHVDALVQQKETRKCHGCGKVGQIRIAYCRSSASSNTGDGEAARPKNKDRKKEVCCWL</sequence>
<accession>A0AAV0SVC5</accession>
<reference evidence="1" key="1">
    <citation type="submission" date="2022-12" db="EMBL/GenBank/DDBJ databases">
        <authorList>
            <person name="Webb A."/>
        </authorList>
    </citation>
    <scope>NUCLEOTIDE SEQUENCE</scope>
    <source>
        <strain evidence="1">Pf2</strain>
    </source>
</reference>
<evidence type="ECO:0000313" key="1">
    <source>
        <dbReference type="EMBL" id="CAI5708559.1"/>
    </source>
</evidence>
<comment type="caution">
    <text evidence="1">The sequence shown here is derived from an EMBL/GenBank/DDBJ whole genome shotgun (WGS) entry which is preliminary data.</text>
</comment>
<protein>
    <submittedName>
        <fullName evidence="1">Uncharacterized protein</fullName>
    </submittedName>
</protein>
<dbReference type="AlphaFoldDB" id="A0AAV0SVC5"/>